<evidence type="ECO:0000313" key="1">
    <source>
        <dbReference type="EMBL" id="RFZ90278.1"/>
    </source>
</evidence>
<reference evidence="1 2" key="1">
    <citation type="submission" date="2018-08" db="EMBL/GenBank/DDBJ databases">
        <title>Mucilaginibacter sp. MYSH2.</title>
        <authorList>
            <person name="Seo T."/>
        </authorList>
    </citation>
    <scope>NUCLEOTIDE SEQUENCE [LARGE SCALE GENOMIC DNA]</scope>
    <source>
        <strain evidence="1 2">MYSH2</strain>
    </source>
</reference>
<dbReference type="EMBL" id="QWDC01000004">
    <property type="protein sequence ID" value="RFZ90278.1"/>
    <property type="molecule type" value="Genomic_DNA"/>
</dbReference>
<dbReference type="GO" id="GO:0006508">
    <property type="term" value="P:proteolysis"/>
    <property type="evidence" value="ECO:0007669"/>
    <property type="project" value="UniProtKB-KW"/>
</dbReference>
<dbReference type="Proteomes" id="UP000264217">
    <property type="component" value="Unassembled WGS sequence"/>
</dbReference>
<gene>
    <name evidence="1" type="ORF">D0C36_21000</name>
</gene>
<sequence>MQVPGKIKVGDTIPLKFTVLNRTAMTRKFLKWQTPFEPLLSKYLDIQNELGEEVQYKGPMAKRVMPPPADAYISLKPNDSLVVKVNVLKGYDIHEPGKYKISYTSENVSGLKVLDSVNFEYR</sequence>
<keyword evidence="2" id="KW-1185">Reference proteome</keyword>
<accession>A0A372NN32</accession>
<keyword evidence="1" id="KW-0378">Hydrolase</keyword>
<dbReference type="Gene3D" id="2.60.40.2970">
    <property type="match status" value="1"/>
</dbReference>
<dbReference type="GO" id="GO:0008233">
    <property type="term" value="F:peptidase activity"/>
    <property type="evidence" value="ECO:0007669"/>
    <property type="project" value="UniProtKB-KW"/>
</dbReference>
<organism evidence="1 2">
    <name type="scientific">Mucilaginibacter conchicola</name>
    <dbReference type="NCBI Taxonomy" id="2303333"/>
    <lineage>
        <taxon>Bacteria</taxon>
        <taxon>Pseudomonadati</taxon>
        <taxon>Bacteroidota</taxon>
        <taxon>Sphingobacteriia</taxon>
        <taxon>Sphingobacteriales</taxon>
        <taxon>Sphingobacteriaceae</taxon>
        <taxon>Mucilaginibacter</taxon>
    </lineage>
</organism>
<protein>
    <submittedName>
        <fullName evidence="1">Protease</fullName>
    </submittedName>
</protein>
<name>A0A372NN32_9SPHI</name>
<dbReference type="AlphaFoldDB" id="A0A372NN32"/>
<proteinExistence type="predicted"/>
<comment type="caution">
    <text evidence="1">The sequence shown here is derived from an EMBL/GenBank/DDBJ whole genome shotgun (WGS) entry which is preliminary data.</text>
</comment>
<keyword evidence="1" id="KW-0645">Protease</keyword>
<evidence type="ECO:0000313" key="2">
    <source>
        <dbReference type="Proteomes" id="UP000264217"/>
    </source>
</evidence>